<dbReference type="Proteomes" id="UP000772434">
    <property type="component" value="Unassembled WGS sequence"/>
</dbReference>
<dbReference type="EMBL" id="JADNRY010000068">
    <property type="protein sequence ID" value="KAF9067816.1"/>
    <property type="molecule type" value="Genomic_DNA"/>
</dbReference>
<organism evidence="3 4">
    <name type="scientific">Rhodocollybia butyracea</name>
    <dbReference type="NCBI Taxonomy" id="206335"/>
    <lineage>
        <taxon>Eukaryota</taxon>
        <taxon>Fungi</taxon>
        <taxon>Dikarya</taxon>
        <taxon>Basidiomycota</taxon>
        <taxon>Agaricomycotina</taxon>
        <taxon>Agaricomycetes</taxon>
        <taxon>Agaricomycetidae</taxon>
        <taxon>Agaricales</taxon>
        <taxon>Marasmiineae</taxon>
        <taxon>Omphalotaceae</taxon>
        <taxon>Rhodocollybia</taxon>
    </lineage>
</organism>
<name>A0A9P5U6B7_9AGAR</name>
<gene>
    <name evidence="3" type="ORF">BDP27DRAFT_1448880</name>
</gene>
<proteinExistence type="predicted"/>
<sequence>MFPCPAASDLLSPSSVKSEPLPDTQVSFRPAEEDVPSVLNAQGLNAAGTSNNSAIAVIQGDATHIQADLYLVAQSVDELCSSAARELLTLTEKLGDTSRELMLAKTEISVQKIELANKDLELLTQEAEIKKLKQERNTARTERNAAFAHWNKAVTDFNTSQNQLKEEESRAESYCTMLRNLRQEFQISQQSDYCPAPGNLLMAERTRSGNPSSGPLSGLVVPDLARNRPEHLLKNPLTHSREEKCLLDISIPPRVLGGVGGVNQQVLPEDFARAVVVHARANLALFIVSLWIHVLVRLRQELAGTFAADLGPVVGVLTSWVEEYIGYFLRTVDEAFCTRAALFSNLPTY</sequence>
<feature type="coiled-coil region" evidence="1">
    <location>
        <begin position="110"/>
        <end position="184"/>
    </location>
</feature>
<comment type="caution">
    <text evidence="3">The sequence shown here is derived from an EMBL/GenBank/DDBJ whole genome shotgun (WGS) entry which is preliminary data.</text>
</comment>
<keyword evidence="4" id="KW-1185">Reference proteome</keyword>
<protein>
    <submittedName>
        <fullName evidence="3">Uncharacterized protein</fullName>
    </submittedName>
</protein>
<keyword evidence="1" id="KW-0175">Coiled coil</keyword>
<dbReference type="AlphaFoldDB" id="A0A9P5U6B7"/>
<evidence type="ECO:0000313" key="3">
    <source>
        <dbReference type="EMBL" id="KAF9067816.1"/>
    </source>
</evidence>
<evidence type="ECO:0000256" key="2">
    <source>
        <dbReference type="SAM" id="MobiDB-lite"/>
    </source>
</evidence>
<accession>A0A9P5U6B7</accession>
<evidence type="ECO:0000313" key="4">
    <source>
        <dbReference type="Proteomes" id="UP000772434"/>
    </source>
</evidence>
<evidence type="ECO:0000256" key="1">
    <source>
        <dbReference type="SAM" id="Coils"/>
    </source>
</evidence>
<feature type="region of interest" description="Disordered" evidence="2">
    <location>
        <begin position="1"/>
        <end position="24"/>
    </location>
</feature>
<reference evidence="3" key="1">
    <citation type="submission" date="2020-11" db="EMBL/GenBank/DDBJ databases">
        <authorList>
            <consortium name="DOE Joint Genome Institute"/>
            <person name="Ahrendt S."/>
            <person name="Riley R."/>
            <person name="Andreopoulos W."/>
            <person name="Labutti K."/>
            <person name="Pangilinan J."/>
            <person name="Ruiz-Duenas F.J."/>
            <person name="Barrasa J.M."/>
            <person name="Sanchez-Garcia M."/>
            <person name="Camarero S."/>
            <person name="Miyauchi S."/>
            <person name="Serrano A."/>
            <person name="Linde D."/>
            <person name="Babiker R."/>
            <person name="Drula E."/>
            <person name="Ayuso-Fernandez I."/>
            <person name="Pacheco R."/>
            <person name="Padilla G."/>
            <person name="Ferreira P."/>
            <person name="Barriuso J."/>
            <person name="Kellner H."/>
            <person name="Castanera R."/>
            <person name="Alfaro M."/>
            <person name="Ramirez L."/>
            <person name="Pisabarro A.G."/>
            <person name="Kuo A."/>
            <person name="Tritt A."/>
            <person name="Lipzen A."/>
            <person name="He G."/>
            <person name="Yan M."/>
            <person name="Ng V."/>
            <person name="Cullen D."/>
            <person name="Martin F."/>
            <person name="Rosso M.-N."/>
            <person name="Henrissat B."/>
            <person name="Hibbett D."/>
            <person name="Martinez A.T."/>
            <person name="Grigoriev I.V."/>
        </authorList>
    </citation>
    <scope>NUCLEOTIDE SEQUENCE</scope>
    <source>
        <strain evidence="3">AH 40177</strain>
    </source>
</reference>